<gene>
    <name evidence="2" type="ORF">I6J18_09595</name>
</gene>
<evidence type="ECO:0000256" key="1">
    <source>
        <dbReference type="SAM" id="MobiDB-lite"/>
    </source>
</evidence>
<accession>A0A974NQ75</accession>
<sequence length="83" mass="9621">MENEETQKPSVRKDPFSRMMFSPREAQQQEIIEPPVPESTIDYMQLMESVDTLMTVYDDLKPSLKKLSPVLITLLTKFSGEKK</sequence>
<dbReference type="EMBL" id="CP068053">
    <property type="protein sequence ID" value="QQT02060.1"/>
    <property type="molecule type" value="Genomic_DNA"/>
</dbReference>
<reference evidence="2 3" key="1">
    <citation type="submission" date="2021-01" db="EMBL/GenBank/DDBJ databases">
        <title>FDA dAtabase for Regulatory Grade micrObial Sequences (FDA-ARGOS): Supporting development and validation of Infectious Disease Dx tests.</title>
        <authorList>
            <person name="Nelson B."/>
            <person name="Plummer A."/>
            <person name="Tallon L."/>
            <person name="Sadzewicz L."/>
            <person name="Zhao X."/>
            <person name="Boylan J."/>
            <person name="Ott S."/>
            <person name="Bowen H."/>
            <person name="Vavikolanu K."/>
            <person name="Mehta A."/>
            <person name="Aluvathingal J."/>
            <person name="Nadendla S."/>
            <person name="Myers T."/>
            <person name="Yan Y."/>
            <person name="Sichtig H."/>
        </authorList>
    </citation>
    <scope>NUCLEOTIDE SEQUENCE [LARGE SCALE GENOMIC DNA]</scope>
    <source>
        <strain evidence="2 3">FDAARGOS_1161</strain>
    </source>
</reference>
<keyword evidence="3" id="KW-1185">Reference proteome</keyword>
<dbReference type="AlphaFoldDB" id="A0A974NQ75"/>
<dbReference type="Proteomes" id="UP000595254">
    <property type="component" value="Chromosome"/>
</dbReference>
<proteinExistence type="predicted"/>
<name>A0A974NQ75_PERPY</name>
<protein>
    <submittedName>
        <fullName evidence="2">Uncharacterized protein</fullName>
    </submittedName>
</protein>
<evidence type="ECO:0000313" key="2">
    <source>
        <dbReference type="EMBL" id="QQT02060.1"/>
    </source>
</evidence>
<feature type="region of interest" description="Disordered" evidence="1">
    <location>
        <begin position="1"/>
        <end position="29"/>
    </location>
</feature>
<dbReference type="RefSeq" id="WP_201648139.1">
    <property type="nucleotide sequence ID" value="NZ_CP068053.1"/>
</dbReference>
<evidence type="ECO:0000313" key="3">
    <source>
        <dbReference type="Proteomes" id="UP000595254"/>
    </source>
</evidence>
<feature type="compositionally biased region" description="Basic and acidic residues" evidence="1">
    <location>
        <begin position="1"/>
        <end position="16"/>
    </location>
</feature>
<dbReference type="KEGG" id="ppsr:I6J18_09595"/>
<organism evidence="2 3">
    <name type="scientific">Peribacillus psychrosaccharolyticus</name>
    <name type="common">Bacillus psychrosaccharolyticus</name>
    <dbReference type="NCBI Taxonomy" id="1407"/>
    <lineage>
        <taxon>Bacteria</taxon>
        <taxon>Bacillati</taxon>
        <taxon>Bacillota</taxon>
        <taxon>Bacilli</taxon>
        <taxon>Bacillales</taxon>
        <taxon>Bacillaceae</taxon>
        <taxon>Peribacillus</taxon>
    </lineage>
</organism>